<feature type="compositionally biased region" description="Basic and acidic residues" evidence="1">
    <location>
        <begin position="159"/>
        <end position="176"/>
    </location>
</feature>
<feature type="region of interest" description="Disordered" evidence="1">
    <location>
        <begin position="124"/>
        <end position="184"/>
    </location>
</feature>
<feature type="compositionally biased region" description="Basic and acidic residues" evidence="1">
    <location>
        <begin position="62"/>
        <end position="73"/>
    </location>
</feature>
<evidence type="ECO:0000313" key="3">
    <source>
        <dbReference type="Proteomes" id="UP000070501"/>
    </source>
</evidence>
<dbReference type="EMBL" id="KQ964250">
    <property type="protein sequence ID" value="KXJ91435.1"/>
    <property type="molecule type" value="Genomic_DNA"/>
</dbReference>
<sequence>MLKNRTKPRKRRKTNVSTKDECVDERRTEPTDRPEPGREGGGEAGAGNEPVEEAEGNGQAEAEAKGAGSKEAKGNTPAKETWEATRSGMVKTWAAKRFGTVKKTGVAKRSEMAKEIGVAKISEMEKETQVAKRSGTAMESGVESWKPRMAQVPGLARGLGEEQRRGQAEAEAEAKARRGGHYPS</sequence>
<feature type="region of interest" description="Disordered" evidence="1">
    <location>
        <begin position="1"/>
        <end position="87"/>
    </location>
</feature>
<keyword evidence="3" id="KW-1185">Reference proteome</keyword>
<name>A0A136J2P5_9PEZI</name>
<dbReference type="InParanoid" id="A0A136J2P5"/>
<evidence type="ECO:0000313" key="2">
    <source>
        <dbReference type="EMBL" id="KXJ91435.1"/>
    </source>
</evidence>
<organism evidence="2 3">
    <name type="scientific">Microdochium bolleyi</name>
    <dbReference type="NCBI Taxonomy" id="196109"/>
    <lineage>
        <taxon>Eukaryota</taxon>
        <taxon>Fungi</taxon>
        <taxon>Dikarya</taxon>
        <taxon>Ascomycota</taxon>
        <taxon>Pezizomycotina</taxon>
        <taxon>Sordariomycetes</taxon>
        <taxon>Xylariomycetidae</taxon>
        <taxon>Xylariales</taxon>
        <taxon>Microdochiaceae</taxon>
        <taxon>Microdochium</taxon>
    </lineage>
</organism>
<proteinExistence type="predicted"/>
<reference evidence="3" key="1">
    <citation type="submission" date="2016-02" db="EMBL/GenBank/DDBJ databases">
        <title>Draft genome sequence of Microdochium bolleyi, a fungal endophyte of beachgrass.</title>
        <authorList>
            <consortium name="DOE Joint Genome Institute"/>
            <person name="David A.S."/>
            <person name="May G."/>
            <person name="Haridas S."/>
            <person name="Lim J."/>
            <person name="Wang M."/>
            <person name="Labutti K."/>
            <person name="Lipzen A."/>
            <person name="Barry K."/>
            <person name="Grigoriev I.V."/>
        </authorList>
    </citation>
    <scope>NUCLEOTIDE SEQUENCE [LARGE SCALE GENOMIC DNA]</scope>
    <source>
        <strain evidence="3">J235TASD1</strain>
    </source>
</reference>
<gene>
    <name evidence="2" type="ORF">Micbo1qcDRAFT_195522</name>
</gene>
<dbReference type="Proteomes" id="UP000070501">
    <property type="component" value="Unassembled WGS sequence"/>
</dbReference>
<feature type="compositionally biased region" description="Basic and acidic residues" evidence="1">
    <location>
        <begin position="18"/>
        <end position="41"/>
    </location>
</feature>
<accession>A0A136J2P5</accession>
<evidence type="ECO:0000256" key="1">
    <source>
        <dbReference type="SAM" id="MobiDB-lite"/>
    </source>
</evidence>
<protein>
    <submittedName>
        <fullName evidence="2">Uncharacterized protein</fullName>
    </submittedName>
</protein>
<feature type="compositionally biased region" description="Basic residues" evidence="1">
    <location>
        <begin position="1"/>
        <end position="14"/>
    </location>
</feature>
<dbReference type="AlphaFoldDB" id="A0A136J2P5"/>